<dbReference type="Proteomes" id="UP001283341">
    <property type="component" value="Unassembled WGS sequence"/>
</dbReference>
<feature type="chain" id="PRO_5042125333" evidence="1">
    <location>
        <begin position="18"/>
        <end position="160"/>
    </location>
</feature>
<reference evidence="2" key="2">
    <citation type="submission" date="2023-06" db="EMBL/GenBank/DDBJ databases">
        <authorList>
            <consortium name="Lawrence Berkeley National Laboratory"/>
            <person name="Haridas S."/>
            <person name="Hensen N."/>
            <person name="Bonometti L."/>
            <person name="Westerberg I."/>
            <person name="Brannstrom I.O."/>
            <person name="Guillou S."/>
            <person name="Cros-Aarteil S."/>
            <person name="Calhoun S."/>
            <person name="Kuo A."/>
            <person name="Mondo S."/>
            <person name="Pangilinan J."/>
            <person name="Riley R."/>
            <person name="Labutti K."/>
            <person name="Andreopoulos B."/>
            <person name="Lipzen A."/>
            <person name="Chen C."/>
            <person name="Yanf M."/>
            <person name="Daum C."/>
            <person name="Ng V."/>
            <person name="Clum A."/>
            <person name="Steindorff A."/>
            <person name="Ohm R."/>
            <person name="Martin F."/>
            <person name="Silar P."/>
            <person name="Natvig D."/>
            <person name="Lalanne C."/>
            <person name="Gautier V."/>
            <person name="Ament-Velasquez S.L."/>
            <person name="Kruys A."/>
            <person name="Hutchinson M.I."/>
            <person name="Powell A.J."/>
            <person name="Barry K."/>
            <person name="Miller A.N."/>
            <person name="Grigoriev I.V."/>
            <person name="Debuchy R."/>
            <person name="Gladieux P."/>
            <person name="Thoren M.H."/>
            <person name="Johannesson H."/>
        </authorList>
    </citation>
    <scope>NUCLEOTIDE SEQUENCE</scope>
    <source>
        <strain evidence="2">CBS 118394</strain>
    </source>
</reference>
<protein>
    <submittedName>
        <fullName evidence="2">Uncharacterized protein</fullName>
    </submittedName>
</protein>
<feature type="signal peptide" evidence="1">
    <location>
        <begin position="1"/>
        <end position="17"/>
    </location>
</feature>
<accession>A0AAE0M870</accession>
<evidence type="ECO:0000313" key="3">
    <source>
        <dbReference type="Proteomes" id="UP001283341"/>
    </source>
</evidence>
<keyword evidence="3" id="KW-1185">Reference proteome</keyword>
<name>A0AAE0M870_9PEZI</name>
<dbReference type="AlphaFoldDB" id="A0AAE0M870"/>
<evidence type="ECO:0000256" key="1">
    <source>
        <dbReference type="SAM" id="SignalP"/>
    </source>
</evidence>
<gene>
    <name evidence="2" type="ORF">B0H66DRAFT_191559</name>
</gene>
<keyword evidence="1" id="KW-0732">Signal</keyword>
<comment type="caution">
    <text evidence="2">The sequence shown here is derived from an EMBL/GenBank/DDBJ whole genome shotgun (WGS) entry which is preliminary data.</text>
</comment>
<sequence>MLLALLILISSYSLLLALFTGWDGMEDFLISDEKKWLRCMGSSSSSVVSIVPSDFEHADSSLPTEAISHFFCLHHSNRAYCSSSQTQHHCSYPPSPSTRVSARSRDFCATRYRNLIRNSDRSWQLGAHAISLSTQLAALRSNICAALERFPAARSRDLWW</sequence>
<evidence type="ECO:0000313" key="2">
    <source>
        <dbReference type="EMBL" id="KAK3322128.1"/>
    </source>
</evidence>
<reference evidence="2" key="1">
    <citation type="journal article" date="2023" name="Mol. Phylogenet. Evol.">
        <title>Genome-scale phylogeny and comparative genomics of the fungal order Sordariales.</title>
        <authorList>
            <person name="Hensen N."/>
            <person name="Bonometti L."/>
            <person name="Westerberg I."/>
            <person name="Brannstrom I.O."/>
            <person name="Guillou S."/>
            <person name="Cros-Aarteil S."/>
            <person name="Calhoun S."/>
            <person name="Haridas S."/>
            <person name="Kuo A."/>
            <person name="Mondo S."/>
            <person name="Pangilinan J."/>
            <person name="Riley R."/>
            <person name="LaButti K."/>
            <person name="Andreopoulos B."/>
            <person name="Lipzen A."/>
            <person name="Chen C."/>
            <person name="Yan M."/>
            <person name="Daum C."/>
            <person name="Ng V."/>
            <person name="Clum A."/>
            <person name="Steindorff A."/>
            <person name="Ohm R.A."/>
            <person name="Martin F."/>
            <person name="Silar P."/>
            <person name="Natvig D.O."/>
            <person name="Lalanne C."/>
            <person name="Gautier V."/>
            <person name="Ament-Velasquez S.L."/>
            <person name="Kruys A."/>
            <person name="Hutchinson M.I."/>
            <person name="Powell A.J."/>
            <person name="Barry K."/>
            <person name="Miller A.N."/>
            <person name="Grigoriev I.V."/>
            <person name="Debuchy R."/>
            <person name="Gladieux P."/>
            <person name="Hiltunen Thoren M."/>
            <person name="Johannesson H."/>
        </authorList>
    </citation>
    <scope>NUCLEOTIDE SEQUENCE</scope>
    <source>
        <strain evidence="2">CBS 118394</strain>
    </source>
</reference>
<dbReference type="EMBL" id="JAUEDM010000003">
    <property type="protein sequence ID" value="KAK3322128.1"/>
    <property type="molecule type" value="Genomic_DNA"/>
</dbReference>
<proteinExistence type="predicted"/>
<organism evidence="2 3">
    <name type="scientific">Apodospora peruviana</name>
    <dbReference type="NCBI Taxonomy" id="516989"/>
    <lineage>
        <taxon>Eukaryota</taxon>
        <taxon>Fungi</taxon>
        <taxon>Dikarya</taxon>
        <taxon>Ascomycota</taxon>
        <taxon>Pezizomycotina</taxon>
        <taxon>Sordariomycetes</taxon>
        <taxon>Sordariomycetidae</taxon>
        <taxon>Sordariales</taxon>
        <taxon>Lasiosphaeriaceae</taxon>
        <taxon>Apodospora</taxon>
    </lineage>
</organism>